<dbReference type="InterPro" id="IPR020904">
    <property type="entry name" value="Sc_DH/Rdtase_CS"/>
</dbReference>
<dbReference type="OrthoDB" id="7289984at2759"/>
<dbReference type="PANTHER" id="PTHR45458">
    <property type="entry name" value="SHORT-CHAIN DEHYDROGENASE/REDUCTASE SDR"/>
    <property type="match status" value="1"/>
</dbReference>
<evidence type="ECO:0000313" key="3">
    <source>
        <dbReference type="Proteomes" id="UP000462212"/>
    </source>
</evidence>
<comment type="caution">
    <text evidence="2">The sequence shown here is derived from an EMBL/GenBank/DDBJ whole genome shotgun (WGS) entry which is preliminary data.</text>
</comment>
<dbReference type="Proteomes" id="UP000462212">
    <property type="component" value="Unassembled WGS sequence"/>
</dbReference>
<evidence type="ECO:0000313" key="2">
    <source>
        <dbReference type="EMBL" id="TVY32437.1"/>
    </source>
</evidence>
<dbReference type="InterPro" id="IPR036291">
    <property type="entry name" value="NAD(P)-bd_dom_sf"/>
</dbReference>
<sequence>MPSYLITGASRGIGFALLDQLSENADNVVITIVRNKAATESKIATDLPGRKNIFVLQGDLTDVESIKNAFTETQKILGDSLDVLIANAGLISDYSAFLSLSELGSDTKALDADLNQLFQVNVVGNIHLFNIFLPLIKNGQAKKIVTISSGMSDEKLALDIGLFEAGPYSISKAAMNMVNAKFQAEFKNEGIIFMGVCPGSVDTGHYDNLSPEDLQRNMAMGDKFVGYAPGFKGWATPGDSARDVLNVVQKATMEANGGQLVSHFGNKQWL</sequence>
<proteinExistence type="predicted"/>
<gene>
    <name evidence="2" type="ORF">LSUB1_G007922</name>
</gene>
<keyword evidence="1" id="KW-0521">NADP</keyword>
<name>A0A8H8U3D1_9HELO</name>
<dbReference type="GO" id="GO:0016616">
    <property type="term" value="F:oxidoreductase activity, acting on the CH-OH group of donors, NAD or NADP as acceptor"/>
    <property type="evidence" value="ECO:0007669"/>
    <property type="project" value="TreeGrafter"/>
</dbReference>
<reference evidence="2 3" key="1">
    <citation type="submission" date="2018-05" db="EMBL/GenBank/DDBJ databases">
        <title>Genome sequencing and assembly of the regulated plant pathogen Lachnellula willkommii and related sister species for the development of diagnostic species identification markers.</title>
        <authorList>
            <person name="Giroux E."/>
            <person name="Bilodeau G."/>
        </authorList>
    </citation>
    <scope>NUCLEOTIDE SEQUENCE [LARGE SCALE GENOMIC DNA]</scope>
    <source>
        <strain evidence="2 3">CBS 197.66</strain>
    </source>
</reference>
<dbReference type="Pfam" id="PF00106">
    <property type="entry name" value="adh_short"/>
    <property type="match status" value="1"/>
</dbReference>
<dbReference type="Gene3D" id="3.40.50.720">
    <property type="entry name" value="NAD(P)-binding Rossmann-like Domain"/>
    <property type="match status" value="1"/>
</dbReference>
<protein>
    <submittedName>
        <fullName evidence="2">Putative oxidoreductase</fullName>
    </submittedName>
</protein>
<dbReference type="PANTHER" id="PTHR45458:SF3">
    <property type="entry name" value="CHAIN DEHYDROGENASE (ATSC), PUTATIVE-RELATED"/>
    <property type="match status" value="1"/>
</dbReference>
<dbReference type="InterPro" id="IPR052184">
    <property type="entry name" value="SDR_enzymes"/>
</dbReference>
<evidence type="ECO:0000256" key="1">
    <source>
        <dbReference type="ARBA" id="ARBA00022857"/>
    </source>
</evidence>
<dbReference type="AlphaFoldDB" id="A0A8H8U3D1"/>
<organism evidence="2 3">
    <name type="scientific">Lachnellula subtilissima</name>
    <dbReference type="NCBI Taxonomy" id="602034"/>
    <lineage>
        <taxon>Eukaryota</taxon>
        <taxon>Fungi</taxon>
        <taxon>Dikarya</taxon>
        <taxon>Ascomycota</taxon>
        <taxon>Pezizomycotina</taxon>
        <taxon>Leotiomycetes</taxon>
        <taxon>Helotiales</taxon>
        <taxon>Lachnaceae</taxon>
        <taxon>Lachnellula</taxon>
    </lineage>
</organism>
<dbReference type="PROSITE" id="PS00061">
    <property type="entry name" value="ADH_SHORT"/>
    <property type="match status" value="1"/>
</dbReference>
<keyword evidence="3" id="KW-1185">Reference proteome</keyword>
<dbReference type="SUPFAM" id="SSF51735">
    <property type="entry name" value="NAD(P)-binding Rossmann-fold domains"/>
    <property type="match status" value="1"/>
</dbReference>
<dbReference type="InterPro" id="IPR002347">
    <property type="entry name" value="SDR_fam"/>
</dbReference>
<dbReference type="PRINTS" id="PR00081">
    <property type="entry name" value="GDHRDH"/>
</dbReference>
<dbReference type="EMBL" id="QGMJ01001038">
    <property type="protein sequence ID" value="TVY32437.1"/>
    <property type="molecule type" value="Genomic_DNA"/>
</dbReference>
<accession>A0A8H8U3D1</accession>